<dbReference type="AlphaFoldDB" id="A0A658R1Q4"/>
<feature type="domain" description="Gfo/Idh/MocA-like oxidoreductase N-terminal" evidence="7">
    <location>
        <begin position="406"/>
        <end position="515"/>
    </location>
</feature>
<dbReference type="GO" id="GO:0016491">
    <property type="term" value="F:oxidoreductase activity"/>
    <property type="evidence" value="ECO:0007669"/>
    <property type="project" value="UniProtKB-KW"/>
</dbReference>
<dbReference type="InterPro" id="IPR000683">
    <property type="entry name" value="Gfo/Idh/MocA-like_OxRdtase_N"/>
</dbReference>
<organism evidence="9 10">
    <name type="scientific">Caballeronia concitans</name>
    <dbReference type="NCBI Taxonomy" id="1777133"/>
    <lineage>
        <taxon>Bacteria</taxon>
        <taxon>Pseudomonadati</taxon>
        <taxon>Pseudomonadota</taxon>
        <taxon>Betaproteobacteria</taxon>
        <taxon>Burkholderiales</taxon>
        <taxon>Burkholderiaceae</taxon>
        <taxon>Caballeronia</taxon>
    </lineage>
</organism>
<dbReference type="Gene3D" id="3.40.50.720">
    <property type="entry name" value="NAD(P)-binding Rossmann-like Domain"/>
    <property type="match status" value="2"/>
</dbReference>
<feature type="domain" description="GFO/IDH/MocA-like oxidoreductase" evidence="8">
    <location>
        <begin position="570"/>
        <end position="644"/>
    </location>
</feature>
<dbReference type="EMBL" id="FCNV02000010">
    <property type="protein sequence ID" value="SAL40461.1"/>
    <property type="molecule type" value="Genomic_DNA"/>
</dbReference>
<proteinExistence type="inferred from homology"/>
<evidence type="ECO:0000259" key="7">
    <source>
        <dbReference type="Pfam" id="PF01408"/>
    </source>
</evidence>
<dbReference type="PANTHER" id="PTHR43350">
    <property type="entry name" value="NAD-DEPENDENT ALCOHOL DEHYDROGENASE"/>
    <property type="match status" value="1"/>
</dbReference>
<protein>
    <submittedName>
        <fullName evidence="9">Alcohol dehydrogenase</fullName>
    </submittedName>
</protein>
<comment type="cofactor">
    <cofactor evidence="1">
        <name>Zn(2+)</name>
        <dbReference type="ChEBI" id="CHEBI:29105"/>
    </cofactor>
</comment>
<evidence type="ECO:0000256" key="5">
    <source>
        <dbReference type="ARBA" id="ARBA00023002"/>
    </source>
</evidence>
<name>A0A658R1Q4_9BURK</name>
<keyword evidence="3" id="KW-0479">Metal-binding</keyword>
<dbReference type="SUPFAM" id="SSF51735">
    <property type="entry name" value="NAD(P)-binding Rossmann-fold domains"/>
    <property type="match status" value="2"/>
</dbReference>
<dbReference type="InterPro" id="IPR011032">
    <property type="entry name" value="GroES-like_sf"/>
</dbReference>
<reference evidence="9 10" key="1">
    <citation type="submission" date="2016-01" db="EMBL/GenBank/DDBJ databases">
        <authorList>
            <person name="Peeters C."/>
        </authorList>
    </citation>
    <scope>NUCLEOTIDE SEQUENCE [LARGE SCALE GENOMIC DNA]</scope>
    <source>
        <strain evidence="9">LMG 29315</strain>
    </source>
</reference>
<evidence type="ECO:0000259" key="6">
    <source>
        <dbReference type="Pfam" id="PF00107"/>
    </source>
</evidence>
<comment type="similarity">
    <text evidence="2">Belongs to the zinc-containing alcohol dehydrogenase family.</text>
</comment>
<evidence type="ECO:0000256" key="4">
    <source>
        <dbReference type="ARBA" id="ARBA00022833"/>
    </source>
</evidence>
<dbReference type="Pfam" id="PF00107">
    <property type="entry name" value="ADH_zinc_N"/>
    <property type="match status" value="1"/>
</dbReference>
<evidence type="ECO:0000259" key="8">
    <source>
        <dbReference type="Pfam" id="PF22725"/>
    </source>
</evidence>
<evidence type="ECO:0000313" key="9">
    <source>
        <dbReference type="EMBL" id="SAL40461.1"/>
    </source>
</evidence>
<evidence type="ECO:0000256" key="1">
    <source>
        <dbReference type="ARBA" id="ARBA00001947"/>
    </source>
</evidence>
<dbReference type="SUPFAM" id="SSF50129">
    <property type="entry name" value="GroES-like"/>
    <property type="match status" value="1"/>
</dbReference>
<comment type="caution">
    <text evidence="9">The sequence shown here is derived from an EMBL/GenBank/DDBJ whole genome shotgun (WGS) entry which is preliminary data.</text>
</comment>
<keyword evidence="10" id="KW-1185">Reference proteome</keyword>
<keyword evidence="5" id="KW-0560">Oxidoreductase</keyword>
<dbReference type="PANTHER" id="PTHR43350:SF19">
    <property type="entry name" value="D-GULOSIDE 3-DEHYDROGENASE"/>
    <property type="match status" value="1"/>
</dbReference>
<keyword evidence="4" id="KW-0862">Zinc</keyword>
<dbReference type="Gene3D" id="3.30.360.10">
    <property type="entry name" value="Dihydrodipicolinate Reductase, domain 2"/>
    <property type="match status" value="1"/>
</dbReference>
<dbReference type="CDD" id="cd08255">
    <property type="entry name" value="2-desacetyl-2-hydroxyethyl_bacteriochlorophyllide_like"/>
    <property type="match status" value="1"/>
</dbReference>
<dbReference type="SUPFAM" id="SSF55347">
    <property type="entry name" value="Glyceraldehyde-3-phosphate dehydrogenase-like, C-terminal domain"/>
    <property type="match status" value="1"/>
</dbReference>
<dbReference type="InterPro" id="IPR013149">
    <property type="entry name" value="ADH-like_C"/>
</dbReference>
<dbReference type="OrthoDB" id="9801953at2"/>
<dbReference type="Proteomes" id="UP000198263">
    <property type="component" value="Unassembled WGS sequence"/>
</dbReference>
<dbReference type="InterPro" id="IPR036291">
    <property type="entry name" value="NAD(P)-bd_dom_sf"/>
</dbReference>
<dbReference type="GO" id="GO:0046872">
    <property type="term" value="F:metal ion binding"/>
    <property type="evidence" value="ECO:0007669"/>
    <property type="project" value="UniProtKB-KW"/>
</dbReference>
<evidence type="ECO:0000313" key="10">
    <source>
        <dbReference type="Proteomes" id="UP000198263"/>
    </source>
</evidence>
<dbReference type="Pfam" id="PF22725">
    <property type="entry name" value="GFO_IDH_MocA_C3"/>
    <property type="match status" value="1"/>
</dbReference>
<dbReference type="GO" id="GO:0000166">
    <property type="term" value="F:nucleotide binding"/>
    <property type="evidence" value="ECO:0007669"/>
    <property type="project" value="InterPro"/>
</dbReference>
<dbReference type="RefSeq" id="WP_040050322.1">
    <property type="nucleotide sequence ID" value="NZ_FCNV02000010.1"/>
</dbReference>
<feature type="domain" description="Alcohol dehydrogenase-like C-terminal" evidence="6">
    <location>
        <begin position="178"/>
        <end position="294"/>
    </location>
</feature>
<dbReference type="Gene3D" id="3.90.180.10">
    <property type="entry name" value="Medium-chain alcohol dehydrogenases, catalytic domain"/>
    <property type="match status" value="2"/>
</dbReference>
<sequence>MKQVLQNLKDGSTALWDVPMPAMSRGSLLIETRTTLLSSGTERMLVDFGRASLLGKAMQQPERVRDALRKVRTDGLAATLSAITDKLDQPLALGYCNAGVVTAAGADVDGIRVGDRVVSNGKHAEYVSVGQNLCARIPDNVPDEDATFAIPAAIGLQGVRLAAPTLGETFVVIGLGLIGLLTVQILVANGCRVIGIDRDSSRAALAATFGATPVPANADVVADVLARTNGIGADGVLICASTSSDEPVAHAAKMSRTRGRIVLVGVAGLSLSRADFYEKELSFQVSCSYGPGRYDPRYEDKGFDYPIGHVRWTENRNIAAALQLMADGRLSPQALITHRFSLDDAERAYALLVDKAPSLGIVIDYPRRVIEDASPRVARIGTADAHARIVPLTVDGQTVAAPSSAIRVNVIGAGNYAGRVLIPAFRSAGAALNGIASNNGISAAHYGRKHAAAFASTDAGALCASPDAQAVVVATRHDTHAEYVIRALEHGKHVFVEKPLCLTHEQLHRITHALGQAREKARRTARPEPVLMVGFNRRFAPQVVRMKSLLAPLTAPKALVLTVNAGSIPADHWTQDRESGGGRIIGEACHFIDLLRHLAGSPITSFEASGFTAASPASCDTASITLRFESGSVGTIHYFANGHRSLPKERLEAFCGGKAFVLDNFLKLRGYGWPQFTRMNLWRQNKGQQACVAAFVDAIANRGDAPIPIDELLEVSRVTIDIARELG</sequence>
<dbReference type="Pfam" id="PF01408">
    <property type="entry name" value="GFO_IDH_MocA"/>
    <property type="match status" value="1"/>
</dbReference>
<dbReference type="InterPro" id="IPR055170">
    <property type="entry name" value="GFO_IDH_MocA-like_dom"/>
</dbReference>
<evidence type="ECO:0000256" key="3">
    <source>
        <dbReference type="ARBA" id="ARBA00022723"/>
    </source>
</evidence>
<gene>
    <name evidence="9" type="ORF">AWB72_04237</name>
</gene>
<evidence type="ECO:0000256" key="2">
    <source>
        <dbReference type="ARBA" id="ARBA00008072"/>
    </source>
</evidence>
<accession>A0A658R1Q4</accession>